<feature type="compositionally biased region" description="Polar residues" evidence="1">
    <location>
        <begin position="118"/>
        <end position="127"/>
    </location>
</feature>
<gene>
    <name evidence="2" type="ORF">DFH08DRAFT_1079041</name>
</gene>
<dbReference type="Proteomes" id="UP001218218">
    <property type="component" value="Unassembled WGS sequence"/>
</dbReference>
<keyword evidence="3" id="KW-1185">Reference proteome</keyword>
<dbReference type="EMBL" id="JARIHO010000015">
    <property type="protein sequence ID" value="KAJ7349618.1"/>
    <property type="molecule type" value="Genomic_DNA"/>
</dbReference>
<organism evidence="2 3">
    <name type="scientific">Mycena albidolilacea</name>
    <dbReference type="NCBI Taxonomy" id="1033008"/>
    <lineage>
        <taxon>Eukaryota</taxon>
        <taxon>Fungi</taxon>
        <taxon>Dikarya</taxon>
        <taxon>Basidiomycota</taxon>
        <taxon>Agaricomycotina</taxon>
        <taxon>Agaricomycetes</taxon>
        <taxon>Agaricomycetidae</taxon>
        <taxon>Agaricales</taxon>
        <taxon>Marasmiineae</taxon>
        <taxon>Mycenaceae</taxon>
        <taxon>Mycena</taxon>
    </lineage>
</organism>
<feature type="compositionally biased region" description="Polar residues" evidence="1">
    <location>
        <begin position="58"/>
        <end position="68"/>
    </location>
</feature>
<protein>
    <submittedName>
        <fullName evidence="2">Uncharacterized protein</fullName>
    </submittedName>
</protein>
<evidence type="ECO:0000313" key="3">
    <source>
        <dbReference type="Proteomes" id="UP001218218"/>
    </source>
</evidence>
<name>A0AAD7EUR5_9AGAR</name>
<proteinExistence type="predicted"/>
<evidence type="ECO:0000256" key="1">
    <source>
        <dbReference type="SAM" id="MobiDB-lite"/>
    </source>
</evidence>
<feature type="region of interest" description="Disordered" evidence="1">
    <location>
        <begin position="57"/>
        <end position="133"/>
    </location>
</feature>
<sequence length="239" mass="26705">MESPSISFSLPFPPIQPPWNKTLLCRAGALSSVSQSSSSILSPQTFFDTLPILRRSPMRSNGSATGSCKDTRPPRFSSLYARPARSSTTPINGSPAAAPSPPQPQPPHPQSWKRALQRTRTVSLSSRQRSRAPCRPYRPYLLPQYPHPLQLRPPPAVKSSCSSARLRSLPGGCPPTGWCRCRSRCLRTSAPWRCTSCAGGRSCFCSCWLRWAWRGGSGKYEKRRMRRRQRCCSRTKTRT</sequence>
<feature type="compositionally biased region" description="Pro residues" evidence="1">
    <location>
        <begin position="98"/>
        <end position="109"/>
    </location>
</feature>
<evidence type="ECO:0000313" key="2">
    <source>
        <dbReference type="EMBL" id="KAJ7349618.1"/>
    </source>
</evidence>
<dbReference type="AlphaFoldDB" id="A0AAD7EUR5"/>
<accession>A0AAD7EUR5</accession>
<reference evidence="2" key="1">
    <citation type="submission" date="2023-03" db="EMBL/GenBank/DDBJ databases">
        <title>Massive genome expansion in bonnet fungi (Mycena s.s.) driven by repeated elements and novel gene families across ecological guilds.</title>
        <authorList>
            <consortium name="Lawrence Berkeley National Laboratory"/>
            <person name="Harder C.B."/>
            <person name="Miyauchi S."/>
            <person name="Viragh M."/>
            <person name="Kuo A."/>
            <person name="Thoen E."/>
            <person name="Andreopoulos B."/>
            <person name="Lu D."/>
            <person name="Skrede I."/>
            <person name="Drula E."/>
            <person name="Henrissat B."/>
            <person name="Morin E."/>
            <person name="Kohler A."/>
            <person name="Barry K."/>
            <person name="LaButti K."/>
            <person name="Morin E."/>
            <person name="Salamov A."/>
            <person name="Lipzen A."/>
            <person name="Mereny Z."/>
            <person name="Hegedus B."/>
            <person name="Baldrian P."/>
            <person name="Stursova M."/>
            <person name="Weitz H."/>
            <person name="Taylor A."/>
            <person name="Grigoriev I.V."/>
            <person name="Nagy L.G."/>
            <person name="Martin F."/>
            <person name="Kauserud H."/>
        </authorList>
    </citation>
    <scope>NUCLEOTIDE SEQUENCE</scope>
    <source>
        <strain evidence="2">CBHHK002</strain>
    </source>
</reference>
<comment type="caution">
    <text evidence="2">The sequence shown here is derived from an EMBL/GenBank/DDBJ whole genome shotgun (WGS) entry which is preliminary data.</text>
</comment>